<keyword evidence="2" id="KW-0378">Hydrolase</keyword>
<evidence type="ECO:0000256" key="1">
    <source>
        <dbReference type="ARBA" id="ARBA00010088"/>
    </source>
</evidence>
<dbReference type="RefSeq" id="XP_047779682.1">
    <property type="nucleotide sequence ID" value="XM_047927342.1"/>
</dbReference>
<sequence length="294" mass="33300">MANPSAQMKEGTIPFTYQGETFDTHYKVFGELANRSRPPLLVLHGGPGLTHDYLLPLSDLALVGIPVILYDQIGNGASTHLRQKATEFWTIDLFVAELVNLVKKLDIEKSYDILGHSWGGVLGAEYEIREQPKGLRHLVLSNALAAAEIRSRSVAQLAQAISREVQEGLAVRMKDPQRYYAALKALHAKHGCTVQPTPPEVVRSFDRIFAEDGDPTVSMTSILKDWTIIDRLHRVLAPTLVINGRKDFMQDFVVAPFFEKINKVKWITFEQSSHCPFWEERQRYMEVIDDFLKL</sequence>
<reference evidence="4 5" key="1">
    <citation type="journal article" date="2021" name="Environ. Microbiol.">
        <title>Gene family expansions and transcriptome signatures uncover fungal adaptations to wood decay.</title>
        <authorList>
            <person name="Hage H."/>
            <person name="Miyauchi S."/>
            <person name="Viragh M."/>
            <person name="Drula E."/>
            <person name="Min B."/>
            <person name="Chaduli D."/>
            <person name="Navarro D."/>
            <person name="Favel A."/>
            <person name="Norest M."/>
            <person name="Lesage-Meessen L."/>
            <person name="Balint B."/>
            <person name="Merenyi Z."/>
            <person name="de Eugenio L."/>
            <person name="Morin E."/>
            <person name="Martinez A.T."/>
            <person name="Baldrian P."/>
            <person name="Stursova M."/>
            <person name="Martinez M.J."/>
            <person name="Novotny C."/>
            <person name="Magnuson J.K."/>
            <person name="Spatafora J.W."/>
            <person name="Maurice S."/>
            <person name="Pangilinan J."/>
            <person name="Andreopoulos W."/>
            <person name="LaButti K."/>
            <person name="Hundley H."/>
            <person name="Na H."/>
            <person name="Kuo A."/>
            <person name="Barry K."/>
            <person name="Lipzen A."/>
            <person name="Henrissat B."/>
            <person name="Riley R."/>
            <person name="Ahrendt S."/>
            <person name="Nagy L.G."/>
            <person name="Grigoriev I.V."/>
            <person name="Martin F."/>
            <person name="Rosso M.N."/>
        </authorList>
    </citation>
    <scope>NUCLEOTIDE SEQUENCE [LARGE SCALE GENOMIC DNA]</scope>
    <source>
        <strain evidence="4 5">CIRM-BRFM 1785</strain>
    </source>
</reference>
<comment type="similarity">
    <text evidence="1">Belongs to the peptidase S33 family.</text>
</comment>
<dbReference type="PIRSF" id="PIRSF005539">
    <property type="entry name" value="Pept_S33_TRI_F1"/>
    <property type="match status" value="1"/>
</dbReference>
<dbReference type="SUPFAM" id="SSF53474">
    <property type="entry name" value="alpha/beta-Hydrolases"/>
    <property type="match status" value="1"/>
</dbReference>
<accession>A0ABQ8KI19</accession>
<evidence type="ECO:0000313" key="5">
    <source>
        <dbReference type="Proteomes" id="UP000814176"/>
    </source>
</evidence>
<gene>
    <name evidence="4" type="ORF">C8Q71DRAFT_856844</name>
</gene>
<dbReference type="Gene3D" id="3.40.50.1820">
    <property type="entry name" value="alpha/beta hydrolase"/>
    <property type="match status" value="1"/>
</dbReference>
<dbReference type="InterPro" id="IPR050266">
    <property type="entry name" value="AB_hydrolase_sf"/>
</dbReference>
<dbReference type="PRINTS" id="PR00793">
    <property type="entry name" value="PROAMNOPTASE"/>
</dbReference>
<evidence type="ECO:0000256" key="2">
    <source>
        <dbReference type="ARBA" id="ARBA00022801"/>
    </source>
</evidence>
<comment type="caution">
    <text evidence="4">The sequence shown here is derived from an EMBL/GenBank/DDBJ whole genome shotgun (WGS) entry which is preliminary data.</text>
</comment>
<dbReference type="Proteomes" id="UP000814176">
    <property type="component" value="Unassembled WGS sequence"/>
</dbReference>
<dbReference type="InterPro" id="IPR029058">
    <property type="entry name" value="AB_hydrolase_fold"/>
</dbReference>
<dbReference type="GeneID" id="72008074"/>
<dbReference type="EMBL" id="JADCUA010000008">
    <property type="protein sequence ID" value="KAH9837644.1"/>
    <property type="molecule type" value="Genomic_DNA"/>
</dbReference>
<dbReference type="InterPro" id="IPR005945">
    <property type="entry name" value="Pro_imino_pep"/>
</dbReference>
<keyword evidence="5" id="KW-1185">Reference proteome</keyword>
<evidence type="ECO:0000313" key="4">
    <source>
        <dbReference type="EMBL" id="KAH9837644.1"/>
    </source>
</evidence>
<dbReference type="NCBIfam" id="TIGR01250">
    <property type="entry name" value="pro_imino_pep_2"/>
    <property type="match status" value="1"/>
</dbReference>
<evidence type="ECO:0000259" key="3">
    <source>
        <dbReference type="Pfam" id="PF00561"/>
    </source>
</evidence>
<dbReference type="InterPro" id="IPR000073">
    <property type="entry name" value="AB_hydrolase_1"/>
</dbReference>
<proteinExistence type="inferred from homology"/>
<dbReference type="InterPro" id="IPR002410">
    <property type="entry name" value="Peptidase_S33"/>
</dbReference>
<dbReference type="PANTHER" id="PTHR43798">
    <property type="entry name" value="MONOACYLGLYCEROL LIPASE"/>
    <property type="match status" value="1"/>
</dbReference>
<organism evidence="4 5">
    <name type="scientific">Rhodofomes roseus</name>
    <dbReference type="NCBI Taxonomy" id="34475"/>
    <lineage>
        <taxon>Eukaryota</taxon>
        <taxon>Fungi</taxon>
        <taxon>Dikarya</taxon>
        <taxon>Basidiomycota</taxon>
        <taxon>Agaricomycotina</taxon>
        <taxon>Agaricomycetes</taxon>
        <taxon>Polyporales</taxon>
        <taxon>Rhodofomes</taxon>
    </lineage>
</organism>
<name>A0ABQ8KI19_9APHY</name>
<feature type="domain" description="AB hydrolase-1" evidence="3">
    <location>
        <begin position="38"/>
        <end position="280"/>
    </location>
</feature>
<dbReference type="Pfam" id="PF00561">
    <property type="entry name" value="Abhydrolase_1"/>
    <property type="match status" value="1"/>
</dbReference>
<dbReference type="PANTHER" id="PTHR43798:SF33">
    <property type="entry name" value="HYDROLASE, PUTATIVE (AFU_ORTHOLOGUE AFUA_2G14860)-RELATED"/>
    <property type="match status" value="1"/>
</dbReference>
<protein>
    <submittedName>
        <fullName evidence="4">Proline iminopeptidase</fullName>
    </submittedName>
</protein>